<evidence type="ECO:0000256" key="3">
    <source>
        <dbReference type="ARBA" id="ARBA00034487"/>
    </source>
</evidence>
<evidence type="ECO:0000256" key="5">
    <source>
        <dbReference type="ARBA" id="ARBA00034545"/>
    </source>
</evidence>
<comment type="similarity">
    <text evidence="3">Belongs to the methyltransferase superfamily. Arsenite methyltransferase family.</text>
</comment>
<dbReference type="EMBL" id="JBHSCZ010000002">
    <property type="protein sequence ID" value="MFC4262892.1"/>
    <property type="molecule type" value="Genomic_DNA"/>
</dbReference>
<evidence type="ECO:0000256" key="6">
    <source>
        <dbReference type="ARBA" id="ARBA00047941"/>
    </source>
</evidence>
<gene>
    <name evidence="10" type="ORF">ACFOWM_08395</name>
</gene>
<keyword evidence="10" id="KW-0489">Methyltransferase</keyword>
<comment type="catalytic activity">
    <reaction evidence="7">
        <text>arsenic triglutathione + 2 [thioredoxin]-dithiol + 2 S-adenosyl-L-methionine + H2O = dimethylarsinous acid + 2 [thioredoxin]-disulfide + 3 glutathione + 2 S-adenosyl-L-homocysteine + 2 H(+)</text>
        <dbReference type="Rhea" id="RHEA:69464"/>
        <dbReference type="Rhea" id="RHEA-COMP:10698"/>
        <dbReference type="Rhea" id="RHEA-COMP:10700"/>
        <dbReference type="ChEBI" id="CHEBI:15377"/>
        <dbReference type="ChEBI" id="CHEBI:15378"/>
        <dbReference type="ChEBI" id="CHEBI:23808"/>
        <dbReference type="ChEBI" id="CHEBI:29950"/>
        <dbReference type="ChEBI" id="CHEBI:50058"/>
        <dbReference type="ChEBI" id="CHEBI:57856"/>
        <dbReference type="ChEBI" id="CHEBI:57925"/>
        <dbReference type="ChEBI" id="CHEBI:59789"/>
        <dbReference type="ChEBI" id="CHEBI:183640"/>
        <dbReference type="EC" id="2.1.1.137"/>
    </reaction>
</comment>
<dbReference type="GO" id="GO:0032259">
    <property type="term" value="P:methylation"/>
    <property type="evidence" value="ECO:0007669"/>
    <property type="project" value="UniProtKB-KW"/>
</dbReference>
<dbReference type="InterPro" id="IPR025714">
    <property type="entry name" value="Methyltranfer_dom"/>
</dbReference>
<evidence type="ECO:0000256" key="7">
    <source>
        <dbReference type="ARBA" id="ARBA00047943"/>
    </source>
</evidence>
<evidence type="ECO:0000256" key="1">
    <source>
        <dbReference type="ARBA" id="ARBA00022679"/>
    </source>
</evidence>
<organism evidence="10 11">
    <name type="scientific">Ferruginibacter yonginensis</name>
    <dbReference type="NCBI Taxonomy" id="1310416"/>
    <lineage>
        <taxon>Bacteria</taxon>
        <taxon>Pseudomonadati</taxon>
        <taxon>Bacteroidota</taxon>
        <taxon>Chitinophagia</taxon>
        <taxon>Chitinophagales</taxon>
        <taxon>Chitinophagaceae</taxon>
        <taxon>Ferruginibacter</taxon>
    </lineage>
</organism>
<dbReference type="EC" id="2.1.1.137" evidence="4"/>
<evidence type="ECO:0000256" key="8">
    <source>
        <dbReference type="ARBA" id="ARBA00048428"/>
    </source>
</evidence>
<evidence type="ECO:0000313" key="10">
    <source>
        <dbReference type="EMBL" id="MFC4262892.1"/>
    </source>
</evidence>
<dbReference type="Pfam" id="PF13847">
    <property type="entry name" value="Methyltransf_31"/>
    <property type="match status" value="1"/>
</dbReference>
<feature type="domain" description="Methyltransferase" evidence="9">
    <location>
        <begin position="71"/>
        <end position="212"/>
    </location>
</feature>
<accession>A0ABV8QT91</accession>
<comment type="catalytic activity">
    <reaction evidence="8">
        <text>arsenic triglutathione + 3 [thioredoxin]-dithiol + 3 S-adenosyl-L-methionine = trimethylarsine + 3 [thioredoxin]-disulfide + 3 glutathione + 3 S-adenosyl-L-homocysteine + 3 H(+)</text>
        <dbReference type="Rhea" id="RHEA:69432"/>
        <dbReference type="Rhea" id="RHEA-COMP:10698"/>
        <dbReference type="Rhea" id="RHEA-COMP:10700"/>
        <dbReference type="ChEBI" id="CHEBI:15378"/>
        <dbReference type="ChEBI" id="CHEBI:27130"/>
        <dbReference type="ChEBI" id="CHEBI:29950"/>
        <dbReference type="ChEBI" id="CHEBI:50058"/>
        <dbReference type="ChEBI" id="CHEBI:57856"/>
        <dbReference type="ChEBI" id="CHEBI:57925"/>
        <dbReference type="ChEBI" id="CHEBI:59789"/>
        <dbReference type="ChEBI" id="CHEBI:183640"/>
        <dbReference type="EC" id="2.1.1.137"/>
    </reaction>
</comment>
<comment type="catalytic activity">
    <reaction evidence="6">
        <text>arsenic triglutathione + [thioredoxin]-dithiol + S-adenosyl-L-methionine + 2 H2O = methylarsonous acid + [thioredoxin]-disulfide + 3 glutathione + S-adenosyl-L-homocysteine + H(+)</text>
        <dbReference type="Rhea" id="RHEA:69460"/>
        <dbReference type="Rhea" id="RHEA-COMP:10698"/>
        <dbReference type="Rhea" id="RHEA-COMP:10700"/>
        <dbReference type="ChEBI" id="CHEBI:15377"/>
        <dbReference type="ChEBI" id="CHEBI:15378"/>
        <dbReference type="ChEBI" id="CHEBI:17826"/>
        <dbReference type="ChEBI" id="CHEBI:29950"/>
        <dbReference type="ChEBI" id="CHEBI:50058"/>
        <dbReference type="ChEBI" id="CHEBI:57856"/>
        <dbReference type="ChEBI" id="CHEBI:57925"/>
        <dbReference type="ChEBI" id="CHEBI:59789"/>
        <dbReference type="ChEBI" id="CHEBI:183640"/>
        <dbReference type="EC" id="2.1.1.137"/>
    </reaction>
</comment>
<protein>
    <recommendedName>
        <fullName evidence="5">Arsenite methyltransferase</fullName>
        <ecNumber evidence="4">2.1.1.137</ecNumber>
    </recommendedName>
</protein>
<reference evidence="11" key="1">
    <citation type="journal article" date="2019" name="Int. J. Syst. Evol. Microbiol.">
        <title>The Global Catalogue of Microorganisms (GCM) 10K type strain sequencing project: providing services to taxonomists for standard genome sequencing and annotation.</title>
        <authorList>
            <consortium name="The Broad Institute Genomics Platform"/>
            <consortium name="The Broad Institute Genome Sequencing Center for Infectious Disease"/>
            <person name="Wu L."/>
            <person name="Ma J."/>
        </authorList>
    </citation>
    <scope>NUCLEOTIDE SEQUENCE [LARGE SCALE GENOMIC DNA]</scope>
    <source>
        <strain evidence="11">CECT 8289</strain>
    </source>
</reference>
<dbReference type="InterPro" id="IPR026669">
    <property type="entry name" value="Arsenite_MeTrfase-like"/>
</dbReference>
<dbReference type="CDD" id="cd02440">
    <property type="entry name" value="AdoMet_MTases"/>
    <property type="match status" value="1"/>
</dbReference>
<dbReference type="PANTHER" id="PTHR43675">
    <property type="entry name" value="ARSENITE METHYLTRANSFERASE"/>
    <property type="match status" value="1"/>
</dbReference>
<evidence type="ECO:0000256" key="2">
    <source>
        <dbReference type="ARBA" id="ARBA00022691"/>
    </source>
</evidence>
<dbReference type="Proteomes" id="UP001595907">
    <property type="component" value="Unassembled WGS sequence"/>
</dbReference>
<dbReference type="Gene3D" id="3.40.50.150">
    <property type="entry name" value="Vaccinia Virus protein VP39"/>
    <property type="match status" value="1"/>
</dbReference>
<dbReference type="InterPro" id="IPR029063">
    <property type="entry name" value="SAM-dependent_MTases_sf"/>
</dbReference>
<dbReference type="GO" id="GO:0008168">
    <property type="term" value="F:methyltransferase activity"/>
    <property type="evidence" value="ECO:0007669"/>
    <property type="project" value="UniProtKB-KW"/>
</dbReference>
<dbReference type="SUPFAM" id="SSF53335">
    <property type="entry name" value="S-adenosyl-L-methionine-dependent methyltransferases"/>
    <property type="match status" value="1"/>
</dbReference>
<name>A0ABV8QT91_9BACT</name>
<keyword evidence="1" id="KW-0808">Transferase</keyword>
<evidence type="ECO:0000313" key="11">
    <source>
        <dbReference type="Proteomes" id="UP001595907"/>
    </source>
</evidence>
<keyword evidence="2" id="KW-0949">S-adenosyl-L-methionine</keyword>
<sequence length="254" mass="27455">MLATKNDIAQAYNVIASTATQKGAALQRSNVCHAIFDDLKHLYPTFTGYIDALNLGLSGGLPFTFLGDIQNKKVADLGCGAGLDVCIMQSQVGTDGSVTGYDLSNELVAYGNAIIAQHHINNATLINADIEQIPCDANFFDAITSNGVISLLPNKQAFFNEVYRVAQPGAVCCFADIVQSNTSNSSLNNVINELTGCMNGICEPNEYLHYLVNSGFKHSIIVQKRPILLNITNHNSNQKQPLPSLHIITIRTIK</sequence>
<comment type="caution">
    <text evidence="10">The sequence shown here is derived from an EMBL/GenBank/DDBJ whole genome shotgun (WGS) entry which is preliminary data.</text>
</comment>
<dbReference type="RefSeq" id="WP_379708795.1">
    <property type="nucleotide sequence ID" value="NZ_JBHSCZ010000002.1"/>
</dbReference>
<evidence type="ECO:0000256" key="4">
    <source>
        <dbReference type="ARBA" id="ARBA00034521"/>
    </source>
</evidence>
<evidence type="ECO:0000259" key="9">
    <source>
        <dbReference type="Pfam" id="PF13847"/>
    </source>
</evidence>
<keyword evidence="11" id="KW-1185">Reference proteome</keyword>
<dbReference type="PANTHER" id="PTHR43675:SF8">
    <property type="entry name" value="ARSENITE METHYLTRANSFERASE"/>
    <property type="match status" value="1"/>
</dbReference>
<proteinExistence type="inferred from homology"/>